<comment type="caution">
    <text evidence="4">The sequence shown here is derived from an EMBL/GenBank/DDBJ whole genome shotgun (WGS) entry which is preliminary data.</text>
</comment>
<dbReference type="Pfam" id="PF03258">
    <property type="entry name" value="Baculo_FP"/>
    <property type="match status" value="1"/>
</dbReference>
<dbReference type="Pfam" id="PF25298">
    <property type="entry name" value="Baculo_FP_2nd"/>
    <property type="match status" value="1"/>
</dbReference>
<evidence type="ECO:0008006" key="6">
    <source>
        <dbReference type="Google" id="ProtNLM"/>
    </source>
</evidence>
<dbReference type="EMBL" id="CAVLGL010000068">
    <property type="protein sequence ID" value="CAK1584559.1"/>
    <property type="molecule type" value="Genomic_DNA"/>
</dbReference>
<keyword evidence="5" id="KW-1185">Reference proteome</keyword>
<dbReference type="InterPro" id="IPR013083">
    <property type="entry name" value="Znf_RING/FYVE/PHD"/>
</dbReference>
<dbReference type="InterPro" id="IPR004941">
    <property type="entry name" value="FP_N"/>
</dbReference>
<name>A0AAV1KRS7_9NEOP</name>
<feature type="coiled-coil region" evidence="1">
    <location>
        <begin position="114"/>
        <end position="155"/>
    </location>
</feature>
<sequence length="305" mass="35595">MVQCKKCKLFVSLTKDDVIKCKGSCDSVYHKKCLSNVKEFQRTQLCESCHKSEISPKTQVPKINVDIEKASAETLLAEVNKKLEIIYQTQKKIDDLTEAVDFYAEQYQMMLNFKEAAEKKMTALENRNKYLKKCNDSLEERIMFLEQREVEKNIEIACLDESEKEDTKKIVEIVAQKLNLNIGNIENANRVGREKKGEGRPRPIVVTLRTKQARDEWLKQRKVLVYNKEILGNSNGKRVYINENLPKNTRQLLWNAKKMLKDVYKHIWPQNLKVLAKKDDNSKIRWIRSDADINNMCFNTDNSSV</sequence>
<evidence type="ECO:0000259" key="3">
    <source>
        <dbReference type="Pfam" id="PF25298"/>
    </source>
</evidence>
<evidence type="ECO:0000313" key="4">
    <source>
        <dbReference type="EMBL" id="CAK1584559.1"/>
    </source>
</evidence>
<dbReference type="AlphaFoldDB" id="A0AAV1KRS7"/>
<evidence type="ECO:0000259" key="2">
    <source>
        <dbReference type="Pfam" id="PF03258"/>
    </source>
</evidence>
<reference evidence="4 5" key="1">
    <citation type="submission" date="2023-11" db="EMBL/GenBank/DDBJ databases">
        <authorList>
            <person name="Hedman E."/>
            <person name="Englund M."/>
            <person name="Stromberg M."/>
            <person name="Nyberg Akerstrom W."/>
            <person name="Nylinder S."/>
            <person name="Jareborg N."/>
            <person name="Kallberg Y."/>
            <person name="Kronander E."/>
        </authorList>
    </citation>
    <scope>NUCLEOTIDE SEQUENCE [LARGE SCALE GENOMIC DNA]</scope>
</reference>
<dbReference type="Proteomes" id="UP001314205">
    <property type="component" value="Unassembled WGS sequence"/>
</dbReference>
<proteinExistence type="predicted"/>
<keyword evidence="1" id="KW-0175">Coiled coil</keyword>
<feature type="domain" description="FP protein N-terminal" evidence="2">
    <location>
        <begin position="152"/>
        <end position="239"/>
    </location>
</feature>
<accession>A0AAV1KRS7</accession>
<protein>
    <recommendedName>
        <fullName evidence="6">Zinc finger PHD-type domain-containing protein</fullName>
    </recommendedName>
</protein>
<gene>
    <name evidence="4" type="ORF">PARMNEM_LOCUS5776</name>
</gene>
<evidence type="ECO:0000256" key="1">
    <source>
        <dbReference type="SAM" id="Coils"/>
    </source>
</evidence>
<evidence type="ECO:0000313" key="5">
    <source>
        <dbReference type="Proteomes" id="UP001314205"/>
    </source>
</evidence>
<organism evidence="4 5">
    <name type="scientific">Parnassius mnemosyne</name>
    <name type="common">clouded apollo</name>
    <dbReference type="NCBI Taxonomy" id="213953"/>
    <lineage>
        <taxon>Eukaryota</taxon>
        <taxon>Metazoa</taxon>
        <taxon>Ecdysozoa</taxon>
        <taxon>Arthropoda</taxon>
        <taxon>Hexapoda</taxon>
        <taxon>Insecta</taxon>
        <taxon>Pterygota</taxon>
        <taxon>Neoptera</taxon>
        <taxon>Endopterygota</taxon>
        <taxon>Lepidoptera</taxon>
        <taxon>Glossata</taxon>
        <taxon>Ditrysia</taxon>
        <taxon>Papilionoidea</taxon>
        <taxon>Papilionidae</taxon>
        <taxon>Parnassiinae</taxon>
        <taxon>Parnassini</taxon>
        <taxon>Parnassius</taxon>
        <taxon>Driopa</taxon>
    </lineage>
</organism>
<dbReference type="Gene3D" id="3.30.40.10">
    <property type="entry name" value="Zinc/RING finger domain, C3HC4 (zinc finger)"/>
    <property type="match status" value="1"/>
</dbReference>
<feature type="domain" description="FP protein C-terminal" evidence="3">
    <location>
        <begin position="247"/>
        <end position="296"/>
    </location>
</feature>
<dbReference type="InterPro" id="IPR057251">
    <property type="entry name" value="FP_C"/>
</dbReference>